<sequence>MRDLIRATSALAIGSTATIAEIAMQRSPAEPKPALIAASAASSRSASGSTTIWFFAPPSACTRLPALVPVS</sequence>
<gene>
    <name evidence="1" type="ORF">UFOPK3227_00466</name>
</gene>
<reference evidence="1" key="1">
    <citation type="submission" date="2020-05" db="EMBL/GenBank/DDBJ databases">
        <authorList>
            <person name="Chiriac C."/>
            <person name="Salcher M."/>
            <person name="Ghai R."/>
            <person name="Kavagutti S V."/>
        </authorList>
    </citation>
    <scope>NUCLEOTIDE SEQUENCE</scope>
</reference>
<proteinExistence type="predicted"/>
<accession>A0A6J7AYU6</accession>
<evidence type="ECO:0000313" key="1">
    <source>
        <dbReference type="EMBL" id="CAB4837448.1"/>
    </source>
</evidence>
<organism evidence="1">
    <name type="scientific">freshwater metagenome</name>
    <dbReference type="NCBI Taxonomy" id="449393"/>
    <lineage>
        <taxon>unclassified sequences</taxon>
        <taxon>metagenomes</taxon>
        <taxon>ecological metagenomes</taxon>
    </lineage>
</organism>
<dbReference type="EMBL" id="CAFAHD010000037">
    <property type="protein sequence ID" value="CAB4837448.1"/>
    <property type="molecule type" value="Genomic_DNA"/>
</dbReference>
<name>A0A6J7AYU6_9ZZZZ</name>
<dbReference type="AlphaFoldDB" id="A0A6J7AYU6"/>
<protein>
    <submittedName>
        <fullName evidence="1">Unannotated protein</fullName>
    </submittedName>
</protein>